<evidence type="ECO:0000313" key="2">
    <source>
        <dbReference type="Proteomes" id="UP001314261"/>
    </source>
</evidence>
<organism evidence="1 2">
    <name type="scientific">Fructobacillus fructosus</name>
    <dbReference type="NCBI Taxonomy" id="1631"/>
    <lineage>
        <taxon>Bacteria</taxon>
        <taxon>Bacillati</taxon>
        <taxon>Bacillota</taxon>
        <taxon>Bacilli</taxon>
        <taxon>Lactobacillales</taxon>
        <taxon>Lactobacillaceae</taxon>
        <taxon>Fructobacillus</taxon>
    </lineage>
</organism>
<reference evidence="1 2" key="1">
    <citation type="submission" date="2023-10" db="EMBL/GenBank/DDBJ databases">
        <authorList>
            <person name="Botero Cardona J."/>
        </authorList>
    </citation>
    <scope>NUCLEOTIDE SEQUENCE [LARGE SCALE GENOMIC DNA]</scope>
    <source>
        <strain evidence="1 2">R-54839</strain>
    </source>
</reference>
<accession>A0ABN9Z0B2</accession>
<sequence length="96" mass="11070">MKIIELDFEDKVPAVGGVTQDREAYEEQVRPKINRETLQGELCIRFPGYIFIIGDSFIRGFARPLIEQIGLDAVRSRVHFVTSREKLTKELYEGLI</sequence>
<dbReference type="EMBL" id="CAUZLR010000011">
    <property type="protein sequence ID" value="CAK1252943.1"/>
    <property type="molecule type" value="Genomic_DNA"/>
</dbReference>
<keyword evidence="2" id="KW-1185">Reference proteome</keyword>
<dbReference type="Proteomes" id="UP001314261">
    <property type="component" value="Unassembled WGS sequence"/>
</dbReference>
<comment type="caution">
    <text evidence="1">The sequence shown here is derived from an EMBL/GenBank/DDBJ whole genome shotgun (WGS) entry which is preliminary data.</text>
</comment>
<dbReference type="RefSeq" id="WP_338345298.1">
    <property type="nucleotide sequence ID" value="NZ_CAUZLK010000009.1"/>
</dbReference>
<evidence type="ECO:0000313" key="1">
    <source>
        <dbReference type="EMBL" id="CAK1252943.1"/>
    </source>
</evidence>
<proteinExistence type="predicted"/>
<protein>
    <recommendedName>
        <fullName evidence="3">DUF4325 domain-containing protein</fullName>
    </recommendedName>
</protein>
<name>A0ABN9Z0B2_9LACO</name>
<evidence type="ECO:0008006" key="3">
    <source>
        <dbReference type="Google" id="ProtNLM"/>
    </source>
</evidence>
<gene>
    <name evidence="1" type="ORF">R54839_PPFHFPJH_01485</name>
</gene>